<dbReference type="SUPFAM" id="SSF46785">
    <property type="entry name" value="Winged helix' DNA-binding domain"/>
    <property type="match status" value="1"/>
</dbReference>
<name>A0A5K1I8I5_9GAMM</name>
<feature type="compositionally biased region" description="Basic and acidic residues" evidence="1">
    <location>
        <begin position="11"/>
        <end position="21"/>
    </location>
</feature>
<evidence type="ECO:0000313" key="2">
    <source>
        <dbReference type="EMBL" id="VVZ96483.1"/>
    </source>
</evidence>
<keyword evidence="3" id="KW-1185">Reference proteome</keyword>
<accession>A0A5K1I8I5</accession>
<organism evidence="2 3">
    <name type="scientific">Halomonas lysinitropha</name>
    <dbReference type="NCBI Taxonomy" id="2607506"/>
    <lineage>
        <taxon>Bacteria</taxon>
        <taxon>Pseudomonadati</taxon>
        <taxon>Pseudomonadota</taxon>
        <taxon>Gammaproteobacteria</taxon>
        <taxon>Oceanospirillales</taxon>
        <taxon>Halomonadaceae</taxon>
        <taxon>Halomonas</taxon>
    </lineage>
</organism>
<dbReference type="Proteomes" id="UP000326725">
    <property type="component" value="Unassembled WGS sequence"/>
</dbReference>
<reference evidence="2 3" key="1">
    <citation type="submission" date="2019-09" db="EMBL/GenBank/DDBJ databases">
        <authorList>
            <person name="Criscuolo A."/>
        </authorList>
    </citation>
    <scope>NUCLEOTIDE SEQUENCE [LARGE SCALE GENOMIC DNA]</scope>
    <source>
        <strain evidence="3">3(2)</strain>
    </source>
</reference>
<dbReference type="InterPro" id="IPR036390">
    <property type="entry name" value="WH_DNA-bd_sf"/>
</dbReference>
<proteinExistence type="predicted"/>
<dbReference type="EMBL" id="CABVOU010000039">
    <property type="protein sequence ID" value="VVZ96483.1"/>
    <property type="molecule type" value="Genomic_DNA"/>
</dbReference>
<sequence>MTAAMQPTGKEVSREGWDDVRRSGRAAHQKLAILADLRANGPSTRHEIFERTGIPLASVCGRCNALLDASRLEVVGTVGKPARQVLDLSPSEVAQGATQSQEMPA</sequence>
<feature type="region of interest" description="Disordered" evidence="1">
    <location>
        <begin position="1"/>
        <end position="21"/>
    </location>
</feature>
<dbReference type="RefSeq" id="WP_151444271.1">
    <property type="nucleotide sequence ID" value="NZ_CABVOU010000039.1"/>
</dbReference>
<evidence type="ECO:0000256" key="1">
    <source>
        <dbReference type="SAM" id="MobiDB-lite"/>
    </source>
</evidence>
<evidence type="ECO:0008006" key="4">
    <source>
        <dbReference type="Google" id="ProtNLM"/>
    </source>
</evidence>
<gene>
    <name evidence="2" type="ORF">HALO32_02583</name>
</gene>
<dbReference type="AlphaFoldDB" id="A0A5K1I8I5"/>
<evidence type="ECO:0000313" key="3">
    <source>
        <dbReference type="Proteomes" id="UP000326725"/>
    </source>
</evidence>
<protein>
    <recommendedName>
        <fullName evidence="4">Winged helix-turn-helix domain-containing protein</fullName>
    </recommendedName>
</protein>